<dbReference type="EMBL" id="QKOD01000020">
    <property type="protein sequence ID" value="RNJ41385.1"/>
    <property type="molecule type" value="Genomic_DNA"/>
</dbReference>
<feature type="transmembrane region" description="Helical" evidence="7">
    <location>
        <begin position="266"/>
        <end position="289"/>
    </location>
</feature>
<evidence type="ECO:0000256" key="3">
    <source>
        <dbReference type="ARBA" id="ARBA00022692"/>
    </source>
</evidence>
<feature type="transmembrane region" description="Helical" evidence="7">
    <location>
        <begin position="425"/>
        <end position="446"/>
    </location>
</feature>
<keyword evidence="6 7" id="KW-0472">Membrane</keyword>
<comment type="subcellular location">
    <subcellularLocation>
        <location evidence="1">Membrane</location>
        <topology evidence="1">Multi-pass membrane protein</topology>
    </subcellularLocation>
</comment>
<dbReference type="GO" id="GO:0005384">
    <property type="term" value="F:manganese ion transmembrane transporter activity"/>
    <property type="evidence" value="ECO:0007669"/>
    <property type="project" value="TreeGrafter"/>
</dbReference>
<keyword evidence="3 7" id="KW-0812">Transmembrane</keyword>
<dbReference type="GO" id="GO:0034755">
    <property type="term" value="P:iron ion transmembrane transport"/>
    <property type="evidence" value="ECO:0007669"/>
    <property type="project" value="TreeGrafter"/>
</dbReference>
<evidence type="ECO:0000256" key="2">
    <source>
        <dbReference type="ARBA" id="ARBA00022448"/>
    </source>
</evidence>
<dbReference type="GO" id="GO:0005886">
    <property type="term" value="C:plasma membrane"/>
    <property type="evidence" value="ECO:0007669"/>
    <property type="project" value="TreeGrafter"/>
</dbReference>
<evidence type="ECO:0000256" key="5">
    <source>
        <dbReference type="ARBA" id="ARBA00022989"/>
    </source>
</evidence>
<accession>A0A3M9X0L4</accession>
<dbReference type="PANTHER" id="PTHR11706:SF33">
    <property type="entry name" value="NATURAL RESISTANCE-ASSOCIATED MACROPHAGE PROTEIN 2"/>
    <property type="match status" value="1"/>
</dbReference>
<sequence length="447" mass="47725">MELLPWRQVSSLGGRETLRMQKNDPVVGPSKPPLLGILGPGLITGASDDDPSGIATYSQAGAQVGFGLTWTLLFSYPLMSVVQEISARIGRTTGQGIAGNMRRYYPNWLLQSVVALLLIANIINIGADLGAMGDALKLIVGGPHLAYVIMFGAVSVVLQLFLKYSRYVSVLKWLTLSLFAYFGTVLVVHVPWGEVARGLFIPKLTTDASFWTSVVAILGTTISPYLFFWQASQEVEDQKAKPERKPLKKAPEQAESAIERIRLDTYIGMAFSNLVALAIMITAGATLHASGVTEIESTSQAAEALKPVAGAFAFGIFALGVIGTGLLAIPVLAGSAGYALGEARKWPTGLNRKPLEAKAFYVTIAVATLLGACLNFTSVNPIKALYWSAVVNGVVAVPVMAVMMLMTGRRDIMGKAVVPPVIRNVGWVATAVMAVAAIVMIVQIFWD</sequence>
<reference evidence="8 9" key="1">
    <citation type="journal article" date="2018" name="Mol. Plant Microbe Interact.">
        <title>Taxonomically Different Co-Microsymbionts of a Relict Legume, Oxytropis popoviana, Have Complementary Sets of Symbiotic Genes and Together Increase the Efficiency of Plant Nodulation.</title>
        <authorList>
            <person name="Safronova V."/>
            <person name="Belimov A."/>
            <person name="Sazanova A."/>
            <person name="Chirak E."/>
            <person name="Verkhozina A."/>
            <person name="Kuznetsova I."/>
            <person name="Andronov E."/>
            <person name="Puhalsky J."/>
            <person name="Tikhonovich I."/>
        </authorList>
    </citation>
    <scope>NUCLEOTIDE SEQUENCE [LARGE SCALE GENOMIC DNA]</scope>
    <source>
        <strain evidence="8 9">Opo-235</strain>
    </source>
</reference>
<gene>
    <name evidence="8" type="ORF">DNR46_34145</name>
</gene>
<evidence type="ECO:0000313" key="9">
    <source>
        <dbReference type="Proteomes" id="UP000275436"/>
    </source>
</evidence>
<dbReference type="AlphaFoldDB" id="A0A3M9X0L4"/>
<keyword evidence="4" id="KW-0769">Symport</keyword>
<feature type="transmembrane region" description="Helical" evidence="7">
    <location>
        <begin position="139"/>
        <end position="161"/>
    </location>
</feature>
<dbReference type="InterPro" id="IPR001046">
    <property type="entry name" value="NRAMP_fam"/>
</dbReference>
<feature type="transmembrane region" description="Helical" evidence="7">
    <location>
        <begin position="384"/>
        <end position="405"/>
    </location>
</feature>
<keyword evidence="5 7" id="KW-1133">Transmembrane helix</keyword>
<dbReference type="PANTHER" id="PTHR11706">
    <property type="entry name" value="SOLUTE CARRIER PROTEIN FAMILY 11 MEMBER"/>
    <property type="match status" value="1"/>
</dbReference>
<proteinExistence type="predicted"/>
<comment type="caution">
    <text evidence="8">The sequence shown here is derived from an EMBL/GenBank/DDBJ whole genome shotgun (WGS) entry which is preliminary data.</text>
</comment>
<dbReference type="GO" id="GO:0015293">
    <property type="term" value="F:symporter activity"/>
    <property type="evidence" value="ECO:0007669"/>
    <property type="project" value="UniProtKB-KW"/>
</dbReference>
<evidence type="ECO:0000313" key="8">
    <source>
        <dbReference type="EMBL" id="RNJ41385.1"/>
    </source>
</evidence>
<organism evidence="8 9">
    <name type="scientific">Mesorhizobium japonicum</name>
    <dbReference type="NCBI Taxonomy" id="2066070"/>
    <lineage>
        <taxon>Bacteria</taxon>
        <taxon>Pseudomonadati</taxon>
        <taxon>Pseudomonadota</taxon>
        <taxon>Alphaproteobacteria</taxon>
        <taxon>Hyphomicrobiales</taxon>
        <taxon>Phyllobacteriaceae</taxon>
        <taxon>Mesorhizobium</taxon>
    </lineage>
</organism>
<evidence type="ECO:0000256" key="7">
    <source>
        <dbReference type="SAM" id="Phobius"/>
    </source>
</evidence>
<feature type="transmembrane region" description="Helical" evidence="7">
    <location>
        <begin position="108"/>
        <end position="127"/>
    </location>
</feature>
<evidence type="ECO:0000256" key="4">
    <source>
        <dbReference type="ARBA" id="ARBA00022847"/>
    </source>
</evidence>
<name>A0A3M9X0L4_9HYPH</name>
<feature type="transmembrane region" description="Helical" evidence="7">
    <location>
        <begin position="210"/>
        <end position="229"/>
    </location>
</feature>
<feature type="transmembrane region" description="Helical" evidence="7">
    <location>
        <begin position="173"/>
        <end position="190"/>
    </location>
</feature>
<dbReference type="NCBIfam" id="NF037982">
    <property type="entry name" value="Nramp_1"/>
    <property type="match status" value="1"/>
</dbReference>
<feature type="transmembrane region" description="Helical" evidence="7">
    <location>
        <begin position="359"/>
        <end position="378"/>
    </location>
</feature>
<dbReference type="Pfam" id="PF01566">
    <property type="entry name" value="Nramp"/>
    <property type="match status" value="1"/>
</dbReference>
<feature type="transmembrane region" description="Helical" evidence="7">
    <location>
        <begin position="309"/>
        <end position="338"/>
    </location>
</feature>
<evidence type="ECO:0000256" key="6">
    <source>
        <dbReference type="ARBA" id="ARBA00023136"/>
    </source>
</evidence>
<keyword evidence="2" id="KW-0813">Transport</keyword>
<evidence type="ECO:0000256" key="1">
    <source>
        <dbReference type="ARBA" id="ARBA00004141"/>
    </source>
</evidence>
<protein>
    <submittedName>
        <fullName evidence="8">Divalent metal cation transporter</fullName>
    </submittedName>
</protein>
<dbReference type="Proteomes" id="UP000275436">
    <property type="component" value="Unassembled WGS sequence"/>
</dbReference>
<dbReference type="GO" id="GO:0015086">
    <property type="term" value="F:cadmium ion transmembrane transporter activity"/>
    <property type="evidence" value="ECO:0007669"/>
    <property type="project" value="TreeGrafter"/>
</dbReference>